<dbReference type="Gene3D" id="3.30.980.10">
    <property type="entry name" value="Threonyl-trna Synthetase, Chain A, domain 2"/>
    <property type="match status" value="1"/>
</dbReference>
<reference key="1">
    <citation type="submission" date="2010-11" db="EMBL/GenBank/DDBJ databases">
        <title>The complete genome of Paludibacter propionicigenes DSM 17365.</title>
        <authorList>
            <consortium name="US DOE Joint Genome Institute (JGI-PGF)"/>
            <person name="Lucas S."/>
            <person name="Copeland A."/>
            <person name="Lapidus A."/>
            <person name="Bruce D."/>
            <person name="Goodwin L."/>
            <person name="Pitluck S."/>
            <person name="Kyrpides N."/>
            <person name="Mavromatis K."/>
            <person name="Ivanova N."/>
            <person name="Munk A.C."/>
            <person name="Brettin T."/>
            <person name="Detter J.C."/>
            <person name="Han C."/>
            <person name="Tapia R."/>
            <person name="Land M."/>
            <person name="Hauser L."/>
            <person name="Markowitz V."/>
            <person name="Cheng J.-F."/>
            <person name="Hugenholtz P."/>
            <person name="Woyke T."/>
            <person name="Wu D."/>
            <person name="Gronow S."/>
            <person name="Wellnitz S."/>
            <person name="Brambilla E."/>
            <person name="Klenk H.-P."/>
            <person name="Eisen J.A."/>
        </authorList>
    </citation>
    <scope>NUCLEOTIDE SEQUENCE</scope>
    <source>
        <strain>WB4</strain>
    </source>
</reference>
<dbReference type="Gene3D" id="3.40.50.300">
    <property type="entry name" value="P-loop containing nucleotide triphosphate hydrolases"/>
    <property type="match status" value="1"/>
</dbReference>
<dbReference type="eggNOG" id="COG0441">
    <property type="taxonomic scope" value="Bacteria"/>
</dbReference>
<dbReference type="PANTHER" id="PTHR10285">
    <property type="entry name" value="URIDINE KINASE"/>
    <property type="match status" value="1"/>
</dbReference>
<dbReference type="KEGG" id="ppn:Palpr_2179"/>
<dbReference type="InterPro" id="IPR018163">
    <property type="entry name" value="Thr/Ala-tRNA-synth_IIc_edit"/>
</dbReference>
<dbReference type="InterPro" id="IPR003593">
    <property type="entry name" value="AAA+_ATPase"/>
</dbReference>
<evidence type="ECO:0000313" key="2">
    <source>
        <dbReference type="EMBL" id="ADQ80315.1"/>
    </source>
</evidence>
<feature type="domain" description="AAA+ ATPase" evidence="1">
    <location>
        <begin position="290"/>
        <end position="461"/>
    </location>
</feature>
<name>E4T6H1_PALPW</name>
<gene>
    <name evidence="2" type="ordered locus">Palpr_2179</name>
</gene>
<dbReference type="SUPFAM" id="SSF55186">
    <property type="entry name" value="ThrRS/AlaRS common domain"/>
    <property type="match status" value="1"/>
</dbReference>
<dbReference type="SUPFAM" id="SSF52540">
    <property type="entry name" value="P-loop containing nucleoside triphosphate hydrolases"/>
    <property type="match status" value="1"/>
</dbReference>
<protein>
    <submittedName>
        <fullName evidence="2">AAA ATPase</fullName>
    </submittedName>
</protein>
<dbReference type="GO" id="GO:0005524">
    <property type="term" value="F:ATP binding"/>
    <property type="evidence" value="ECO:0007669"/>
    <property type="project" value="InterPro"/>
</dbReference>
<keyword evidence="3" id="KW-1185">Reference proteome</keyword>
<dbReference type="EMBL" id="CP002345">
    <property type="protein sequence ID" value="ADQ80315.1"/>
    <property type="molecule type" value="Genomic_DNA"/>
</dbReference>
<dbReference type="eggNOG" id="COG0572">
    <property type="taxonomic scope" value="Bacteria"/>
</dbReference>
<sequence>MDKSVTIYCKNTQSYHNYPLGTSLIEIYQDLKIELKYPVMAARVNYKVEDLNFLVYKPKDIEFIDLSTPSGMRVYVRTLCMVLSKAISELYPHVTLQIEHPISKGYYCKLENLNEPITPQIIAKIKERVNETIAQGKRIICEEKQTKEVKELFVNKNLQSDKTALFETLGNPYFRFFRIDDYIDYYNGVLLPSTDYLGIYDLIRYYDGLLLCIPCRENPVELEEMVLMPKMYDIYKEYVGWNKIMKINNVGDFNIACRNNQSFNMIKVSEALHEKKVASIADMISQRAEKVKFVLISGPSSSGKTTFSKRLSVQLMVSGLKPVAVSLDNYFVNRDETPLDENGEYDFEHLHALDLATFNEHLKLLLAGEEIEVPFFNFEDGKRYYKGEKLKLNDDSILVLEGIHALNPALTPDIPSETTFKIYVSALTTIPIDNHNWIPTTDTRLLRRIIRDSRFRNYSARETISRWPSVRRGEEKWIFPYQENADVLFNSALLFELAVLKRYAEPILAEVPKYCDEYTETHRLIKFLNYFVPILDREIPPTSLLREFVGGSSFRY</sequence>
<proteinExistence type="predicted"/>
<dbReference type="HOGENOM" id="CLU_023775_1_0_10"/>
<dbReference type="InterPro" id="IPR006083">
    <property type="entry name" value="PRK/URK"/>
</dbReference>
<dbReference type="AlphaFoldDB" id="E4T6H1"/>
<dbReference type="Pfam" id="PF00485">
    <property type="entry name" value="PRK"/>
    <property type="match status" value="1"/>
</dbReference>
<dbReference type="CDD" id="cd02028">
    <property type="entry name" value="UMPK_like"/>
    <property type="match status" value="1"/>
</dbReference>
<organism evidence="2 3">
    <name type="scientific">Paludibacter propionicigenes (strain DSM 17365 / JCM 13257 / WB4)</name>
    <dbReference type="NCBI Taxonomy" id="694427"/>
    <lineage>
        <taxon>Bacteria</taxon>
        <taxon>Pseudomonadati</taxon>
        <taxon>Bacteroidota</taxon>
        <taxon>Bacteroidia</taxon>
        <taxon>Bacteroidales</taxon>
        <taxon>Paludibacteraceae</taxon>
        <taxon>Paludibacter</taxon>
    </lineage>
</organism>
<evidence type="ECO:0000313" key="3">
    <source>
        <dbReference type="Proteomes" id="UP000008718"/>
    </source>
</evidence>
<reference evidence="2 3" key="2">
    <citation type="journal article" date="2011" name="Stand. Genomic Sci.">
        <title>Complete genome sequence of Paludibacter propionicigenes type strain (WB4).</title>
        <authorList>
            <person name="Gronow S."/>
            <person name="Munk C."/>
            <person name="Lapidus A."/>
            <person name="Nolan M."/>
            <person name="Lucas S."/>
            <person name="Hammon N."/>
            <person name="Deshpande S."/>
            <person name="Cheng J.F."/>
            <person name="Tapia R."/>
            <person name="Han C."/>
            <person name="Goodwin L."/>
            <person name="Pitluck S."/>
            <person name="Liolios K."/>
            <person name="Ivanova N."/>
            <person name="Mavromatis K."/>
            <person name="Mikhailova N."/>
            <person name="Pati A."/>
            <person name="Chen A."/>
            <person name="Palaniappan K."/>
            <person name="Land M."/>
            <person name="Hauser L."/>
            <person name="Chang Y.J."/>
            <person name="Jeffries C.D."/>
            <person name="Brambilla E."/>
            <person name="Rohde M."/>
            <person name="Goker M."/>
            <person name="Detter J.C."/>
            <person name="Woyke T."/>
            <person name="Bristow J."/>
            <person name="Eisen J.A."/>
            <person name="Markowitz V."/>
            <person name="Hugenholtz P."/>
            <person name="Kyrpides N.C."/>
            <person name="Klenk H.P."/>
        </authorList>
    </citation>
    <scope>NUCLEOTIDE SEQUENCE [LARGE SCALE GENOMIC DNA]</scope>
    <source>
        <strain evidence="3">DSM 17365 / JCM 13257 / WB4</strain>
    </source>
</reference>
<dbReference type="RefSeq" id="WP_013445684.1">
    <property type="nucleotide sequence ID" value="NC_014734.1"/>
</dbReference>
<dbReference type="STRING" id="694427.Palpr_2179"/>
<accession>E4T6H1</accession>
<dbReference type="FunFam" id="3.40.50.300:FF:001230">
    <property type="entry name" value="Phosphoribulokinase/uridine kinase family protein"/>
    <property type="match status" value="1"/>
</dbReference>
<dbReference type="OrthoDB" id="9764644at2"/>
<dbReference type="Proteomes" id="UP000008718">
    <property type="component" value="Chromosome"/>
</dbReference>
<dbReference type="InterPro" id="IPR027417">
    <property type="entry name" value="P-loop_NTPase"/>
</dbReference>
<dbReference type="GO" id="GO:0016301">
    <property type="term" value="F:kinase activity"/>
    <property type="evidence" value="ECO:0007669"/>
    <property type="project" value="InterPro"/>
</dbReference>
<evidence type="ECO:0000259" key="1">
    <source>
        <dbReference type="SMART" id="SM00382"/>
    </source>
</evidence>
<dbReference type="SMART" id="SM00382">
    <property type="entry name" value="AAA"/>
    <property type="match status" value="1"/>
</dbReference>